<dbReference type="Pfam" id="PF07435">
    <property type="entry name" value="YycH"/>
    <property type="match status" value="1"/>
</dbReference>
<keyword evidence="1" id="KW-0812">Transmembrane</keyword>
<name>A0A8B4QEQ2_9BACL</name>
<keyword evidence="1" id="KW-1133">Transmembrane helix</keyword>
<dbReference type="Gene3D" id="3.10.450.310">
    <property type="match status" value="1"/>
</dbReference>
<dbReference type="Proteomes" id="UP000294641">
    <property type="component" value="Unassembled WGS sequence"/>
</dbReference>
<gene>
    <name evidence="3" type="primary">yycH</name>
    <name evidence="4" type="ORF">DFR61_1524</name>
    <name evidence="3" type="ORF">NCTC10597_03046</name>
</gene>
<evidence type="ECO:0000313" key="6">
    <source>
        <dbReference type="Proteomes" id="UP000294641"/>
    </source>
</evidence>
<dbReference type="EMBL" id="UGNP01000001">
    <property type="protein sequence ID" value="STX11236.1"/>
    <property type="molecule type" value="Genomic_DNA"/>
</dbReference>
<dbReference type="InterPro" id="IPR009996">
    <property type="entry name" value="YycH"/>
</dbReference>
<evidence type="ECO:0000313" key="3">
    <source>
        <dbReference type="EMBL" id="STX11236.1"/>
    </source>
</evidence>
<dbReference type="CDD" id="cd15787">
    <property type="entry name" value="YycH_N"/>
    <property type="match status" value="1"/>
</dbReference>
<feature type="transmembrane region" description="Helical" evidence="1">
    <location>
        <begin position="12"/>
        <end position="31"/>
    </location>
</feature>
<dbReference type="InterPro" id="IPR042274">
    <property type="entry name" value="YycH/YycI_2"/>
</dbReference>
<protein>
    <submittedName>
        <fullName evidence="4">Regulatory protein YycH of two-component signal transduction system YycFG</fullName>
    </submittedName>
    <submittedName>
        <fullName evidence="3">Two-component system yycF/yycG regulatory protein yycH</fullName>
    </submittedName>
</protein>
<comment type="caution">
    <text evidence="3">The sequence shown here is derived from an EMBL/GenBank/DDBJ whole genome shotgun (WGS) entry which is preliminary data.</text>
</comment>
<evidence type="ECO:0000313" key="4">
    <source>
        <dbReference type="EMBL" id="TDR33500.1"/>
    </source>
</evidence>
<keyword evidence="6" id="KW-1185">Reference proteome</keyword>
<organism evidence="3 5">
    <name type="scientific">Kurthia zopfii</name>
    <dbReference type="NCBI Taxonomy" id="1650"/>
    <lineage>
        <taxon>Bacteria</taxon>
        <taxon>Bacillati</taxon>
        <taxon>Bacillota</taxon>
        <taxon>Bacilli</taxon>
        <taxon>Bacillales</taxon>
        <taxon>Caryophanaceae</taxon>
        <taxon>Kurthia</taxon>
    </lineage>
</organism>
<proteinExistence type="predicted"/>
<dbReference type="Proteomes" id="UP000254330">
    <property type="component" value="Unassembled WGS sequence"/>
</dbReference>
<feature type="domain" description="Regulatory protein YycH" evidence="2">
    <location>
        <begin position="7"/>
        <end position="444"/>
    </location>
</feature>
<dbReference type="OrthoDB" id="2382185at2"/>
<reference evidence="4 6" key="2">
    <citation type="submission" date="2019-03" db="EMBL/GenBank/DDBJ databases">
        <title>Genomic Encyclopedia of Type Strains, Phase IV (KMG-IV): sequencing the most valuable type-strain genomes for metagenomic binning, comparative biology and taxonomic classification.</title>
        <authorList>
            <person name="Goeker M."/>
        </authorList>
    </citation>
    <scope>NUCLEOTIDE SEQUENCE [LARGE SCALE GENOMIC DNA]</scope>
    <source>
        <strain evidence="4 6">DSM 20580</strain>
    </source>
</reference>
<keyword evidence="1" id="KW-0472">Membrane</keyword>
<dbReference type="AlphaFoldDB" id="A0A8B4QEQ2"/>
<dbReference type="RefSeq" id="WP_109350767.1">
    <property type="nucleotide sequence ID" value="NZ_QFVS01000050.1"/>
</dbReference>
<evidence type="ECO:0000256" key="1">
    <source>
        <dbReference type="SAM" id="Phobius"/>
    </source>
</evidence>
<sequence>MGLKYLEQTKTIVLIVLVLMSVTLTFSIWSYHPNYEKVDKTNAIDISMEQKRQISEVVQPYRLLVNQNGDWTGTADTSDMTRVFDELKKWELSDVSAVSNNFSISKLNDLMLLDNRLIFQFDSEVPMPIFQNVLPIIGKKVPEVSFDHMIISWSSLNQDDVPANELTVFFSNAKQKQLYRAKIKIQNEKTFEKKILSELKNYPSYTPVQRDNTNTLFLPTEPQKMKQYKYLISSTSIDDFKSALFLTPKIVKMSPDNKEGVDRYSDDKSIMTIDRENYKVNFVDSTANENQENIQKTNLIMNTFGFINQHGGWTGDYRYSSVDYNAQKVDYQLYIENLPVYETDLGTTKIETYWGNGRIYRYNRPTYKLAYLPQEKNKQIELLSGEKVIQKLMASQSIDFNEIAALRVGFTMKKDVKRSSIYLFEPTWFYKVDGQWHSIDEIDREVGGDTNGLE</sequence>
<evidence type="ECO:0000313" key="5">
    <source>
        <dbReference type="Proteomes" id="UP000254330"/>
    </source>
</evidence>
<dbReference type="Gene3D" id="3.30.310.160">
    <property type="entry name" value="YycH protein, domain 2"/>
    <property type="match status" value="1"/>
</dbReference>
<accession>A0A8B4QEQ2</accession>
<evidence type="ECO:0000259" key="2">
    <source>
        <dbReference type="Pfam" id="PF07435"/>
    </source>
</evidence>
<dbReference type="EMBL" id="SNZG01000052">
    <property type="protein sequence ID" value="TDR33500.1"/>
    <property type="molecule type" value="Genomic_DNA"/>
</dbReference>
<reference evidence="3 5" key="1">
    <citation type="submission" date="2018-06" db="EMBL/GenBank/DDBJ databases">
        <authorList>
            <consortium name="Pathogen Informatics"/>
            <person name="Doyle S."/>
        </authorList>
    </citation>
    <scope>NUCLEOTIDE SEQUENCE [LARGE SCALE GENOMIC DNA]</scope>
    <source>
        <strain evidence="3 5">NCTC10597</strain>
    </source>
</reference>